<feature type="chain" id="PRO_5043735677" evidence="1">
    <location>
        <begin position="16"/>
        <end position="177"/>
    </location>
</feature>
<dbReference type="EMBL" id="CP142733">
    <property type="protein sequence ID" value="WUR04327.1"/>
    <property type="molecule type" value="Genomic_DNA"/>
</dbReference>
<dbReference type="RefSeq" id="XP_065330472.1">
    <property type="nucleotide sequence ID" value="XM_065474400.1"/>
</dbReference>
<dbReference type="AlphaFoldDB" id="A0AAX4JEC3"/>
<sequence length="177" mass="21071">MNFLMLLSSFLVVKSIYVSENDFVKKVCDIMKIDEVWQKDILRIIYNCFDDQNKDNLILFTAVSLHNTSNFTVLEPQNNSLRFRSRGLLQICTPKNYEKLTKYSSDHDYLNNPKLLLSLDYSTIRDCVRFFEIQLNSCYDIENYCRSMGLGEYRHISHRLDIKNLEKIYDELYANFQ</sequence>
<name>A0AAX4JEC3_9MICR</name>
<dbReference type="Gene3D" id="1.10.530.10">
    <property type="match status" value="1"/>
</dbReference>
<accession>A0AAX4JEC3</accession>
<keyword evidence="3" id="KW-1185">Reference proteome</keyword>
<feature type="signal peptide" evidence="1">
    <location>
        <begin position="1"/>
        <end position="15"/>
    </location>
</feature>
<gene>
    <name evidence="2" type="ORF">VNE69_08084</name>
</gene>
<dbReference type="KEGG" id="vnx:VNE69_08084"/>
<dbReference type="GeneID" id="90542160"/>
<protein>
    <submittedName>
        <fullName evidence="2">Spore wall protein 25-like</fullName>
    </submittedName>
</protein>
<reference evidence="2" key="1">
    <citation type="journal article" date="2024" name="BMC Genomics">
        <title>Functional annotation of a divergent genome using sequence and structure-based similarity.</title>
        <authorList>
            <person name="Svedberg D."/>
            <person name="Winiger R.R."/>
            <person name="Berg A."/>
            <person name="Sharma H."/>
            <person name="Tellgren-Roth C."/>
            <person name="Debrunner-Vossbrinck B.A."/>
            <person name="Vossbrinck C.R."/>
            <person name="Barandun J."/>
        </authorList>
    </citation>
    <scope>NUCLEOTIDE SEQUENCE</scope>
    <source>
        <strain evidence="2">Illinois isolate</strain>
    </source>
</reference>
<evidence type="ECO:0000256" key="1">
    <source>
        <dbReference type="SAM" id="SignalP"/>
    </source>
</evidence>
<evidence type="ECO:0000313" key="3">
    <source>
        <dbReference type="Proteomes" id="UP001334084"/>
    </source>
</evidence>
<proteinExistence type="predicted"/>
<dbReference type="Proteomes" id="UP001334084">
    <property type="component" value="Chromosome 8"/>
</dbReference>
<evidence type="ECO:0000313" key="2">
    <source>
        <dbReference type="EMBL" id="WUR04327.1"/>
    </source>
</evidence>
<keyword evidence="1" id="KW-0732">Signal</keyword>
<organism evidence="2 3">
    <name type="scientific">Vairimorpha necatrix</name>
    <dbReference type="NCBI Taxonomy" id="6039"/>
    <lineage>
        <taxon>Eukaryota</taxon>
        <taxon>Fungi</taxon>
        <taxon>Fungi incertae sedis</taxon>
        <taxon>Microsporidia</taxon>
        <taxon>Nosematidae</taxon>
        <taxon>Vairimorpha</taxon>
    </lineage>
</organism>